<evidence type="ECO:0000256" key="3">
    <source>
        <dbReference type="ARBA" id="ARBA00022448"/>
    </source>
</evidence>
<dbReference type="InterPro" id="IPR029058">
    <property type="entry name" value="AB_hydrolase_fold"/>
</dbReference>
<comment type="similarity">
    <text evidence="2 10">Belongs to the GPI inositol-deacylase family.</text>
</comment>
<evidence type="ECO:0000259" key="12">
    <source>
        <dbReference type="Pfam" id="PF07819"/>
    </source>
</evidence>
<feature type="region of interest" description="Disordered" evidence="11">
    <location>
        <begin position="520"/>
        <end position="572"/>
    </location>
</feature>
<feature type="compositionally biased region" description="Basic and acidic residues" evidence="11">
    <location>
        <begin position="1000"/>
        <end position="1014"/>
    </location>
</feature>
<evidence type="ECO:0000256" key="6">
    <source>
        <dbReference type="ARBA" id="ARBA00022824"/>
    </source>
</evidence>
<evidence type="ECO:0000256" key="7">
    <source>
        <dbReference type="ARBA" id="ARBA00022927"/>
    </source>
</evidence>
<reference evidence="13" key="1">
    <citation type="submission" date="2020-11" db="EMBL/GenBank/DDBJ databases">
        <authorList>
            <person name="Tran Van P."/>
        </authorList>
    </citation>
    <scope>NUCLEOTIDE SEQUENCE</scope>
</reference>
<feature type="compositionally biased region" description="Basic and acidic residues" evidence="11">
    <location>
        <begin position="974"/>
        <end position="984"/>
    </location>
</feature>
<dbReference type="GO" id="GO:0050185">
    <property type="term" value="F:phosphatidylinositol deacylase activity"/>
    <property type="evidence" value="ECO:0007669"/>
    <property type="project" value="TreeGrafter"/>
</dbReference>
<dbReference type="PANTHER" id="PTHR15495">
    <property type="entry name" value="NEGATIVE REGULATOR OF VESICLE FORMATION-RELATED"/>
    <property type="match status" value="1"/>
</dbReference>
<accession>A0A7R9B364</accession>
<evidence type="ECO:0000256" key="4">
    <source>
        <dbReference type="ARBA" id="ARBA00022692"/>
    </source>
</evidence>
<evidence type="ECO:0000256" key="8">
    <source>
        <dbReference type="ARBA" id="ARBA00022989"/>
    </source>
</evidence>
<keyword evidence="6 10" id="KW-0256">Endoplasmic reticulum</keyword>
<keyword evidence="5 10" id="KW-0378">Hydrolase</keyword>
<evidence type="ECO:0000256" key="1">
    <source>
        <dbReference type="ARBA" id="ARBA00004477"/>
    </source>
</evidence>
<gene>
    <name evidence="13" type="ORF">TSIB3V08_LOCUS8829</name>
</gene>
<keyword evidence="4 10" id="KW-0812">Transmembrane</keyword>
<protein>
    <recommendedName>
        <fullName evidence="10">GPI inositol-deacylase</fullName>
        <ecNumber evidence="10">3.1.-.-</ecNumber>
    </recommendedName>
</protein>
<feature type="transmembrane region" description="Helical" evidence="10">
    <location>
        <begin position="1115"/>
        <end position="1132"/>
    </location>
</feature>
<feature type="transmembrane region" description="Helical" evidence="10">
    <location>
        <begin position="828"/>
        <end position="854"/>
    </location>
</feature>
<feature type="compositionally biased region" description="Polar residues" evidence="11">
    <location>
        <begin position="520"/>
        <end position="554"/>
    </location>
</feature>
<organism evidence="13">
    <name type="scientific">Timema shepardi</name>
    <name type="common">Walking stick</name>
    <dbReference type="NCBI Taxonomy" id="629360"/>
    <lineage>
        <taxon>Eukaryota</taxon>
        <taxon>Metazoa</taxon>
        <taxon>Ecdysozoa</taxon>
        <taxon>Arthropoda</taxon>
        <taxon>Hexapoda</taxon>
        <taxon>Insecta</taxon>
        <taxon>Pterygota</taxon>
        <taxon>Neoptera</taxon>
        <taxon>Polyneoptera</taxon>
        <taxon>Phasmatodea</taxon>
        <taxon>Timematodea</taxon>
        <taxon>Timematoidea</taxon>
        <taxon>Timematidae</taxon>
        <taxon>Timema</taxon>
    </lineage>
</organism>
<dbReference type="SUPFAM" id="SSF53474">
    <property type="entry name" value="alpha/beta-Hydrolases"/>
    <property type="match status" value="1"/>
</dbReference>
<dbReference type="GO" id="GO:0015031">
    <property type="term" value="P:protein transport"/>
    <property type="evidence" value="ECO:0007669"/>
    <property type="project" value="UniProtKB-KW"/>
</dbReference>
<evidence type="ECO:0000256" key="10">
    <source>
        <dbReference type="RuleBase" id="RU365011"/>
    </source>
</evidence>
<dbReference type="GO" id="GO:0005789">
    <property type="term" value="C:endoplasmic reticulum membrane"/>
    <property type="evidence" value="ECO:0007669"/>
    <property type="project" value="UniProtKB-SubCell"/>
</dbReference>
<dbReference type="GO" id="GO:0006505">
    <property type="term" value="P:GPI anchor metabolic process"/>
    <property type="evidence" value="ECO:0007669"/>
    <property type="project" value="TreeGrafter"/>
</dbReference>
<comment type="function">
    <text evidence="10">Involved in inositol deacylation of GPI-anchored proteins which plays important roles in the quality control and ER-associated degradation of GPI-anchored proteins.</text>
</comment>
<evidence type="ECO:0000256" key="5">
    <source>
        <dbReference type="ARBA" id="ARBA00022801"/>
    </source>
</evidence>
<feature type="domain" description="GPI inositol-deacylase PGAP1-like alpha/beta" evidence="12">
    <location>
        <begin position="36"/>
        <end position="307"/>
    </location>
</feature>
<dbReference type="Pfam" id="PF07819">
    <property type="entry name" value="PGAP1"/>
    <property type="match status" value="1"/>
</dbReference>
<dbReference type="EMBL" id="OC004723">
    <property type="protein sequence ID" value="CAD7264781.1"/>
    <property type="molecule type" value="Genomic_DNA"/>
</dbReference>
<dbReference type="Gene3D" id="3.40.50.1820">
    <property type="entry name" value="alpha/beta hydrolase"/>
    <property type="match status" value="1"/>
</dbReference>
<feature type="compositionally biased region" description="Basic and acidic residues" evidence="11">
    <location>
        <begin position="900"/>
        <end position="954"/>
    </location>
</feature>
<comment type="caution">
    <text evidence="10">Lacks conserved residue(s) required for the propagation of feature annotation.</text>
</comment>
<name>A0A7R9B364_TIMSH</name>
<dbReference type="PANTHER" id="PTHR15495:SF7">
    <property type="entry name" value="GPI INOSITOL-DEACYLASE"/>
    <property type="match status" value="1"/>
</dbReference>
<keyword evidence="8 10" id="KW-1133">Transmembrane helix</keyword>
<dbReference type="GO" id="GO:0006888">
    <property type="term" value="P:endoplasmic reticulum to Golgi vesicle-mediated transport"/>
    <property type="evidence" value="ECO:0007669"/>
    <property type="project" value="TreeGrafter"/>
</dbReference>
<sequence>MQKISLPPDVLDDYPRYGLYAYGEGQHTEKLRKMSFSGIPVLFIPGNSGSYKQGRLENRLVKNQPRSVHPTGIDPQVPVVSSALDHAVIEAGLAYNESTLANALVVLSSTAEDEEIEVRISVGSFSGVGYFSVDLNDEYSALFGGVLKEQTEFVHLGVKRILELYGNGSVPRSVVLVGHSMGGMVAKGLFLQPAFNSRLVNVIVTLATPHKQPVLALDPHIVAYYRRVNAFWEAERASPGGAVRHVTFASIGGGHRDLLVRSGLTYAKEADVNVLSTALPAVWLSTDHLCAVWCKELVMVLASSLFDIVDVTTKQISANATLRREVFRYHLMHRTAGKRLTASFHPPVIPVNPRGDWREGLDRQLTLRESHGVKSPLYQMIRLLDDPKHARLVVEAINVENKDWVFACTASSVYGNVRMWCYPQSDNILIATVSSERQYPHSDSILRATVPSEQRYPQSDSIFRATVSSERQYPQSNVILRATVSSERQYLQSDNILRATVPSERQYLQSDNILRATVSSERQYPQSDSTLRATSDSTLRVTVSSERQYPQSDSVLRATEPSERQYPQSDSTLRVTVPSERQYPGVECWFPCDMSFCFQRVRGESLQPEHHLSLQEIPQEDDWPGPRGPQTADIHARRATGPSHQRAGVTLAIDWTANDTEIRVRILVGCTEFQLNVDVHSATRQFAFPAPRWLLFPSRHAILPLTDEGAVHYKITLTGFEHSWQAFRLYVEPLECKRAFHHAVALFKVPWRREDTLAYVTENATETLHLRLQTLKTLHIQAPISPFVELTLDPACRYSVRFLAKTVTGTVAISEWFLSGLGKLPSAVAAFLVALCYSTCGALSLGVGTTFFFLKLCKMYDDYLEELFKISIQFLLKKKRGRNESKKETEQLRGGGGQDNGDKDGPKQTAPEEDRDNGDKDGTKQTVPEEDRDNGDKDGAKQTVPEEDREKDETEVGSSESGPSSRPAPSSTTDRPEDGPESHTDLGSAVVSAPSPPRTRSGEDTSKTVMGRHEGCEDSTLSQLHFNFTLLLLWLAGTVVHIPCVLVWAHNFRYNTKLTPDPSFLSGVVMCSCAGILWQGNFPRTNLKNHWFVDGLLYTLSVLILAYTPVSLYRVGPAVAVAFFIVTIHQVFSPKAAPRQERQD</sequence>
<comment type="subcellular location">
    <subcellularLocation>
        <location evidence="1">Endoplasmic reticulum membrane</location>
        <topology evidence="1">Multi-pass membrane protein</topology>
    </subcellularLocation>
</comment>
<feature type="transmembrane region" description="Helical" evidence="10">
    <location>
        <begin position="1062"/>
        <end position="1079"/>
    </location>
</feature>
<feature type="region of interest" description="Disordered" evidence="11">
    <location>
        <begin position="883"/>
        <end position="1014"/>
    </location>
</feature>
<feature type="transmembrane region" description="Helical" evidence="10">
    <location>
        <begin position="1091"/>
        <end position="1109"/>
    </location>
</feature>
<evidence type="ECO:0000256" key="9">
    <source>
        <dbReference type="ARBA" id="ARBA00023136"/>
    </source>
</evidence>
<dbReference type="EC" id="3.1.-.-" evidence="10"/>
<keyword evidence="7 10" id="KW-0653">Protein transport</keyword>
<proteinExistence type="inferred from homology"/>
<feature type="compositionally biased region" description="Polar residues" evidence="11">
    <location>
        <begin position="956"/>
        <end position="973"/>
    </location>
</feature>
<evidence type="ECO:0000256" key="2">
    <source>
        <dbReference type="ARBA" id="ARBA00006931"/>
    </source>
</evidence>
<keyword evidence="3 10" id="KW-0813">Transport</keyword>
<evidence type="ECO:0000256" key="11">
    <source>
        <dbReference type="SAM" id="MobiDB-lite"/>
    </source>
</evidence>
<dbReference type="AlphaFoldDB" id="A0A7R9B364"/>
<dbReference type="Pfam" id="PF24660">
    <property type="entry name" value="PGAP1_3rd"/>
    <property type="match status" value="1"/>
</dbReference>
<feature type="transmembrane region" description="Helical" evidence="10">
    <location>
        <begin position="1028"/>
        <end position="1050"/>
    </location>
</feature>
<evidence type="ECO:0000313" key="13">
    <source>
        <dbReference type="EMBL" id="CAD7264781.1"/>
    </source>
</evidence>
<dbReference type="InterPro" id="IPR039529">
    <property type="entry name" value="PGAP1/BST1"/>
</dbReference>
<dbReference type="InterPro" id="IPR012908">
    <property type="entry name" value="PGAP1-ab_dom-like"/>
</dbReference>
<keyword evidence="9 10" id="KW-0472">Membrane</keyword>